<sequence length="186" mass="20591">MKVNSLNTNTATNSILSSRSRALVAHLFLISILLMAPELAFADPISSERKKVSSILIAGIKEILLNSPLEKTGNGIEPLKLGEDSLKKEALIQIKTLKSLTYRQEKNSELLRLTQKYIKLGRYDLAVIFSQEITYRHQKNSLSTQIAQASITSGDFDTAQKAIDAITFTSDKNQLTQALLKRVGSK</sequence>
<comment type="caution">
    <text evidence="1">The sequence shown here is derived from an EMBL/GenBank/DDBJ whole genome shotgun (WGS) entry which is preliminary data.</text>
</comment>
<reference evidence="1 2" key="1">
    <citation type="submission" date="2018-09" db="EMBL/GenBank/DDBJ databases">
        <title>Phylogeny of the Shewanellaceae, and recommendation for two new genera, Pseudoshewanella and Parashewanella.</title>
        <authorList>
            <person name="Wang G."/>
        </authorList>
    </citation>
    <scope>NUCLEOTIDE SEQUENCE [LARGE SCALE GENOMIC DNA]</scope>
    <source>
        <strain evidence="1 2">C51</strain>
    </source>
</reference>
<evidence type="ECO:0008006" key="3">
    <source>
        <dbReference type="Google" id="ProtNLM"/>
    </source>
</evidence>
<gene>
    <name evidence="1" type="ORF">D5018_08870</name>
</gene>
<name>A0A3L8PZQ4_9GAMM</name>
<dbReference type="AlphaFoldDB" id="A0A3L8PZQ4"/>
<dbReference type="InterPro" id="IPR011990">
    <property type="entry name" value="TPR-like_helical_dom_sf"/>
</dbReference>
<accession>A0A3L8PZQ4</accession>
<evidence type="ECO:0000313" key="1">
    <source>
        <dbReference type="EMBL" id="RLV60018.1"/>
    </source>
</evidence>
<organism evidence="1 2">
    <name type="scientific">Parashewanella curva</name>
    <dbReference type="NCBI Taxonomy" id="2338552"/>
    <lineage>
        <taxon>Bacteria</taxon>
        <taxon>Pseudomonadati</taxon>
        <taxon>Pseudomonadota</taxon>
        <taxon>Gammaproteobacteria</taxon>
        <taxon>Alteromonadales</taxon>
        <taxon>Shewanellaceae</taxon>
        <taxon>Parashewanella</taxon>
    </lineage>
</organism>
<evidence type="ECO:0000313" key="2">
    <source>
        <dbReference type="Proteomes" id="UP000281474"/>
    </source>
</evidence>
<dbReference type="Proteomes" id="UP000281474">
    <property type="component" value="Unassembled WGS sequence"/>
</dbReference>
<keyword evidence="2" id="KW-1185">Reference proteome</keyword>
<protein>
    <recommendedName>
        <fullName evidence="3">Tetratricopeptide repeat protein</fullName>
    </recommendedName>
</protein>
<proteinExistence type="predicted"/>
<dbReference type="Gene3D" id="1.25.40.10">
    <property type="entry name" value="Tetratricopeptide repeat domain"/>
    <property type="match status" value="1"/>
</dbReference>
<dbReference type="EMBL" id="QZEI01000022">
    <property type="protein sequence ID" value="RLV60018.1"/>
    <property type="molecule type" value="Genomic_DNA"/>
</dbReference>